<evidence type="ECO:0000259" key="3">
    <source>
        <dbReference type="PROSITE" id="PS50132"/>
    </source>
</evidence>
<dbReference type="PROSITE" id="PS50132">
    <property type="entry name" value="RGS"/>
    <property type="match status" value="1"/>
</dbReference>
<reference evidence="4 5" key="1">
    <citation type="submission" date="2016-03" db="EMBL/GenBank/DDBJ databases">
        <authorList>
            <person name="Ploux O."/>
        </authorList>
    </citation>
    <scope>NUCLEOTIDE SEQUENCE [LARGE SCALE GENOMIC DNA]</scope>
    <source>
        <strain evidence="4 5">UAMH 11012</strain>
    </source>
</reference>
<feature type="region of interest" description="Disordered" evidence="1">
    <location>
        <begin position="511"/>
        <end position="532"/>
    </location>
</feature>
<evidence type="ECO:0000256" key="2">
    <source>
        <dbReference type="SAM" id="Phobius"/>
    </source>
</evidence>
<name>A0A1L7WPX3_9HELO</name>
<dbReference type="OrthoDB" id="409136at2759"/>
<feature type="transmembrane region" description="Helical" evidence="2">
    <location>
        <begin position="1174"/>
        <end position="1198"/>
    </location>
</feature>
<evidence type="ECO:0000313" key="4">
    <source>
        <dbReference type="EMBL" id="CZR54791.1"/>
    </source>
</evidence>
<keyword evidence="5" id="KW-1185">Reference proteome</keyword>
<dbReference type="InterPro" id="IPR016137">
    <property type="entry name" value="RGS"/>
</dbReference>
<dbReference type="CDD" id="cd07440">
    <property type="entry name" value="RGS"/>
    <property type="match status" value="1"/>
</dbReference>
<dbReference type="PANTHER" id="PTHR10845:SF267">
    <property type="entry name" value="REGULATOR OF G PROTEIN SIGNALING DOMAIN PROTEIN (AFU_ORTHOLOGUE AFUA_6G06860)"/>
    <property type="match status" value="1"/>
</dbReference>
<evidence type="ECO:0000313" key="5">
    <source>
        <dbReference type="Proteomes" id="UP000184330"/>
    </source>
</evidence>
<dbReference type="PANTHER" id="PTHR10845">
    <property type="entry name" value="REGULATOR OF G PROTEIN SIGNALING"/>
    <property type="match status" value="1"/>
</dbReference>
<dbReference type="SUPFAM" id="SSF48097">
    <property type="entry name" value="Regulator of G-protein signaling, RGS"/>
    <property type="match status" value="1"/>
</dbReference>
<feature type="region of interest" description="Disordered" evidence="1">
    <location>
        <begin position="1025"/>
        <end position="1046"/>
    </location>
</feature>
<organism evidence="4 5">
    <name type="scientific">Phialocephala subalpina</name>
    <dbReference type="NCBI Taxonomy" id="576137"/>
    <lineage>
        <taxon>Eukaryota</taxon>
        <taxon>Fungi</taxon>
        <taxon>Dikarya</taxon>
        <taxon>Ascomycota</taxon>
        <taxon>Pezizomycotina</taxon>
        <taxon>Leotiomycetes</taxon>
        <taxon>Helotiales</taxon>
        <taxon>Mollisiaceae</taxon>
        <taxon>Phialocephala</taxon>
        <taxon>Phialocephala fortinii species complex</taxon>
    </lineage>
</organism>
<feature type="domain" description="RGS" evidence="3">
    <location>
        <begin position="45"/>
        <end position="160"/>
    </location>
</feature>
<dbReference type="EMBL" id="FJOG01000005">
    <property type="protein sequence ID" value="CZR54791.1"/>
    <property type="molecule type" value="Genomic_DNA"/>
</dbReference>
<feature type="region of interest" description="Disordered" evidence="1">
    <location>
        <begin position="673"/>
        <end position="707"/>
    </location>
</feature>
<feature type="compositionally biased region" description="Polar residues" evidence="1">
    <location>
        <begin position="683"/>
        <end position="698"/>
    </location>
</feature>
<feature type="transmembrane region" description="Helical" evidence="2">
    <location>
        <begin position="1205"/>
        <end position="1225"/>
    </location>
</feature>
<feature type="compositionally biased region" description="Basic and acidic residues" evidence="1">
    <location>
        <begin position="511"/>
        <end position="524"/>
    </location>
</feature>
<keyword evidence="2" id="KW-0812">Transmembrane</keyword>
<feature type="compositionally biased region" description="Low complexity" evidence="1">
    <location>
        <begin position="1029"/>
        <end position="1046"/>
    </location>
</feature>
<dbReference type="AlphaFoldDB" id="A0A1L7WPX3"/>
<feature type="compositionally biased region" description="Polar residues" evidence="1">
    <location>
        <begin position="295"/>
        <end position="313"/>
    </location>
</feature>
<feature type="compositionally biased region" description="Polar residues" evidence="1">
    <location>
        <begin position="255"/>
        <end position="268"/>
    </location>
</feature>
<evidence type="ECO:0000256" key="1">
    <source>
        <dbReference type="SAM" id="MobiDB-lite"/>
    </source>
</evidence>
<keyword evidence="2" id="KW-1133">Transmembrane helix</keyword>
<dbReference type="Pfam" id="PF00615">
    <property type="entry name" value="RGS"/>
    <property type="match status" value="1"/>
</dbReference>
<keyword evidence="2" id="KW-0472">Membrane</keyword>
<dbReference type="Gene3D" id="1.10.167.10">
    <property type="entry name" value="Regulator of G-protein Signalling 4, domain 2"/>
    <property type="match status" value="1"/>
</dbReference>
<accession>A0A1L7WPX3</accession>
<feature type="region of interest" description="Disordered" evidence="1">
    <location>
        <begin position="255"/>
        <end position="335"/>
    </location>
</feature>
<proteinExistence type="predicted"/>
<sequence length="1228" mass="135626">MSSGDFLPSRPLSLSIPTGPYCPRRPTLEEVLSNTAPPPWTLSAFMAYLSQNHCLETLEFTMDAHRYTKHYSEMIDRNPHTPLSPQTGDYEYVQMLWQKILEVYIYPNAPREVNLPSDVRDHLLSLPRTDTPPDPAVLEPAVKFIYELMDESVLVPFLNSVAPPHGPEAVASPRTSNESMTASIAVQRLYHGSDEETSKFDNDRYSLSGLTVDTSVARSAACIQSATSNRSDIYGWEEELDRIASRLLGSSSNTKNLVMQTTQPSQCGIKSRKEEDASGLGDIPTGVHEDPAGVGSQNSPAAQQDLRQGSRPSTHAYVEDADDSKTRTSRDSGYYSRISASTARLATNVREESISSSNKGLKGQRRIAPDWDSRSVVSLESRATEVTMSSVNPTALGGAAEEVVEVLVQKAEVRNLIVKGFQTMDVDRFERNLQRLLKEFAINLRKEAQNEVQKSATKLVHSYRAYVTRIIRGKFALDHSHTQAEALHDIQKQQTSKVMLERFLCNVAETSEPRTDEAAAKSDDGSGFSDNEQPVLPNLEKAKDFMISSAAFSKLERRLRDFVNLAPALVVLVEGLRSSDDATKTFPQDAQKQLPVSAEQLSTVKFSVPNVSNLDVDMIDVCEARPTSPMDVFNTKDMSAPPMSVSMNLIAETNNEHHSDQIYGGNGGCIIPSKRTWDPNDDTGPSTKRQNTAKSSPETYHPRFSSITGVPTDIVLADEDIEIEDTSHVPELTSTSGRRSVDRCYEDSPMVSQEQIEEAGIRELNDGSHVNVGLELGQQDLIPPQTTRKALSERAASPERVLVTKMIGLRDIMRVRAEREARKAQDFMHVRDIQEILPESTASQGYTIHYDSDATDGFDDLPDLPLSPLLPSSPISSPPSMLKKTCKGKERHESLYDLESTNYDTGEDTTINGPRNIMRARAEKGIPRTLEADEQYSRSTGRLDAEPRQDSLASCQLVNRRTPVPDQRGTVNKGCGEELFADLSNSSTEEINRLSSILQCAGSQPSHTGGAFVMNSFSNIQRPQLAHLSSRTPSSSSTQPSGSSSTTLLGFVSSSSTSIISHPLNQAYFEVCINTGEYTKTLSEIDLRDVVCDGELFKRISEVDAKKYLYSPCPLQDDPPMPQDIFLHYLSCTSFDPAPAWLPRLPKNIDSSILRFTGAINEGWGIHINEGPNWFAVGMVNVCLMIMSGIAAGLWKYFMDDFQRAFGFAGWIVAVVNAVLVAYIAKWS</sequence>
<protein>
    <recommendedName>
        <fullName evidence="3">RGS domain-containing protein</fullName>
    </recommendedName>
</protein>
<dbReference type="InterPro" id="IPR036305">
    <property type="entry name" value="RGS_sf"/>
</dbReference>
<dbReference type="Proteomes" id="UP000184330">
    <property type="component" value="Unassembled WGS sequence"/>
</dbReference>
<dbReference type="SMART" id="SM00315">
    <property type="entry name" value="RGS"/>
    <property type="match status" value="1"/>
</dbReference>
<dbReference type="InterPro" id="IPR044926">
    <property type="entry name" value="RGS_subdomain_2"/>
</dbReference>
<gene>
    <name evidence="4" type="ORF">PAC_04675</name>
</gene>